<protein>
    <submittedName>
        <fullName evidence="1">Uncharacterized protein</fullName>
    </submittedName>
</protein>
<name>A4A4K7_9GAMM</name>
<comment type="caution">
    <text evidence="1">The sequence shown here is derived from an EMBL/GenBank/DDBJ whole genome shotgun (WGS) entry which is preliminary data.</text>
</comment>
<proteinExistence type="predicted"/>
<dbReference type="eggNOG" id="COG0317">
    <property type="taxonomic scope" value="Bacteria"/>
</dbReference>
<dbReference type="Proteomes" id="UP000019205">
    <property type="component" value="Chromosome"/>
</dbReference>
<dbReference type="EMBL" id="AAOA02000003">
    <property type="protein sequence ID" value="EAQ98728.1"/>
    <property type="molecule type" value="Genomic_DNA"/>
</dbReference>
<organism evidence="1 2">
    <name type="scientific">Congregibacter litoralis KT71</name>
    <dbReference type="NCBI Taxonomy" id="314285"/>
    <lineage>
        <taxon>Bacteria</taxon>
        <taxon>Pseudomonadati</taxon>
        <taxon>Pseudomonadota</taxon>
        <taxon>Gammaproteobacteria</taxon>
        <taxon>Cellvibrionales</taxon>
        <taxon>Halieaceae</taxon>
        <taxon>Congregibacter</taxon>
    </lineage>
</organism>
<gene>
    <name evidence="1" type="ORF">KT71_08882</name>
</gene>
<dbReference type="RefSeq" id="WP_008294206.1">
    <property type="nucleotide sequence ID" value="NZ_CM002299.1"/>
</dbReference>
<evidence type="ECO:0000313" key="1">
    <source>
        <dbReference type="EMBL" id="EAQ98728.1"/>
    </source>
</evidence>
<reference evidence="1 2" key="2">
    <citation type="journal article" date="2009" name="PLoS ONE">
        <title>The photosynthetic apparatus and its regulation in the aerobic gammaproteobacterium Congregibacter litoralis gen. nov., sp. nov.</title>
        <authorList>
            <person name="Spring S."/>
            <person name="Lunsdorf H."/>
            <person name="Fuchs B.M."/>
            <person name="Tindall B.J."/>
        </authorList>
    </citation>
    <scope>NUCLEOTIDE SEQUENCE [LARGE SCALE GENOMIC DNA]</scope>
    <source>
        <strain evidence="1">KT71</strain>
    </source>
</reference>
<dbReference type="AlphaFoldDB" id="A4A4K7"/>
<dbReference type="OrthoDB" id="9802385at2"/>
<keyword evidence="2" id="KW-1185">Reference proteome</keyword>
<dbReference type="HOGENOM" id="CLU_344768_0_0_6"/>
<dbReference type="STRING" id="314285.KT71_08882"/>
<sequence length="820" mass="91166">MAEKPFLTEGDAWVHTIKLADLIDNSESIQSHDPEFAKVYMAEKQLLLSVMSDGHPTLLARILRIDNQNMHNNTILTTDFCLSVFSGAGTRLLSLLLLLSVVGLAGSGTPAYAKGNDVGWLRPLVGTWKIELPTGPAEIAIWERQARTDVPSKSAFTIIHGIVRTPDGKCAFEFEEARNGLPTRYPRNQAPEDVHLRAYFGFRIIPEKWMTEFVLPSDPKPQWTHRDPTADRSEVVEWGQRVDERKRACTNRINEFYLYSTEEVGKEWVAETQSRLRDTDGVSAFRMQKVSASPGMEKLIQVYKSQYAGSASARTRWPSERDLAAILNPALAPTPAPSRNSQCNQQRMAAAYRLAKETPYIKLEVRPVDDASVAVTQHKVRGYNMKAETDVVYYPRQAGIDWQALSLIGSSGGMPETVCAAADTLHAFMDGISAGTLASLDSATGDMNAPDTYDGLYWVDKHGVGRITISTAFGAQSYITRVFGSSSNFMPGEKTHVVREMPASSKITFIPNIKDTVSGEIMSAAGLGVLDTARIEFDSTASDWIKTNTYVGKIESHEASVCAGWRGKPTRKECAQPVTNSERTKEVYLVADEALAIRMFKNISPDSSTWAQSLESDPCTSGPFCGPNGSRFLRAIYLGDDDSVREIEPTLISTSTKVLQDYAKRTGGDGNERITVLNHLIDEYMYDYQNHPEACLNEGAQEMVFERTTNTIVLQNGLGQVVDKFGGAELYGRYLINEEFVEICTAYCDVREASIVGSLIGSILEGPAYVREVRKMKAFSDEYQCNSPEMKQFESNFIDVFKTVHPARFKDRVPRQVSWY</sequence>
<reference evidence="1 2" key="1">
    <citation type="journal article" date="2007" name="Proc. Natl. Acad. Sci. U.S.A.">
        <title>Characterization of a marine gammaproteobacterium capable of aerobic anoxygenic photosynthesis.</title>
        <authorList>
            <person name="Fuchs B.M."/>
            <person name="Spring S."/>
            <person name="Teeling H."/>
            <person name="Quast C."/>
            <person name="Wulf J."/>
            <person name="Schattenhofer M."/>
            <person name="Yan S."/>
            <person name="Ferriera S."/>
            <person name="Johnson J."/>
            <person name="Glockner F.O."/>
            <person name="Amann R."/>
        </authorList>
    </citation>
    <scope>NUCLEOTIDE SEQUENCE [LARGE SCALE GENOMIC DNA]</scope>
    <source>
        <strain evidence="1">KT71</strain>
    </source>
</reference>
<accession>A4A4K7</accession>
<evidence type="ECO:0000313" key="2">
    <source>
        <dbReference type="Proteomes" id="UP000019205"/>
    </source>
</evidence>